<accession>A0A8J3HWQ2</accession>
<dbReference type="GO" id="GO:0017004">
    <property type="term" value="P:cytochrome complex assembly"/>
    <property type="evidence" value="ECO:0007669"/>
    <property type="project" value="UniProtKB-KW"/>
</dbReference>
<evidence type="ECO:0000259" key="7">
    <source>
        <dbReference type="Pfam" id="PF02683"/>
    </source>
</evidence>
<feature type="transmembrane region" description="Helical" evidence="6">
    <location>
        <begin position="50"/>
        <end position="70"/>
    </location>
</feature>
<evidence type="ECO:0000313" key="8">
    <source>
        <dbReference type="EMBL" id="GHM59011.1"/>
    </source>
</evidence>
<evidence type="ECO:0000256" key="4">
    <source>
        <dbReference type="ARBA" id="ARBA00022989"/>
    </source>
</evidence>
<dbReference type="EMBL" id="BNGU01000001">
    <property type="protein sequence ID" value="GHM59011.1"/>
    <property type="molecule type" value="Genomic_DNA"/>
</dbReference>
<organism evidence="8 9">
    <name type="scientific">Candidatus Mesenet longicola</name>
    <dbReference type="NCBI Taxonomy" id="1892558"/>
    <lineage>
        <taxon>Bacteria</taxon>
        <taxon>Pseudomonadati</taxon>
        <taxon>Pseudomonadota</taxon>
        <taxon>Alphaproteobacteria</taxon>
        <taxon>Rickettsiales</taxon>
        <taxon>Anaplasmataceae</taxon>
        <taxon>Candidatus Mesenet</taxon>
    </lineage>
</organism>
<sequence length="388" mass="43527">MSFINAIISAFIGGIILNCMPCVFPVLSLKFLSILKKVKDHNSLTIKIEGLAYTVGVLLCMFILTVLLLILRSMGNAVGWGYQMQSPIFILMLLYLMFLIGLSFSGFYDISFVLPNFGSKYINQSNYIGSFCTGVLAILVATPCSAPFMASAVGFALTQPTLYFLLIFQALGFGVAFPYLFISFFPTTLKFLPKPGQWMETVKQFLAFPMYLASIWLFWILIKESNANIILPALIGLLFLAFSIWILTKLSSKIYVVVLLISLNLLPFAVVKNMACVQDTNVADFSIDKLTGLVQNERNVLVAVGADWCVTCKINEHLLASKDVQTLLRNKNVLYMKADWTKRNEKITKYLLKFKRGGVPLYVLYFHNKEGKVLPQILSKEVLVSELQ</sequence>
<keyword evidence="3" id="KW-0201">Cytochrome c-type biogenesis</keyword>
<dbReference type="AlphaFoldDB" id="A0A8J3HWQ2"/>
<evidence type="ECO:0000256" key="1">
    <source>
        <dbReference type="ARBA" id="ARBA00004141"/>
    </source>
</evidence>
<dbReference type="InterPro" id="IPR003834">
    <property type="entry name" value="Cyt_c_assmbl_TM_dom"/>
</dbReference>
<dbReference type="Pfam" id="PF02683">
    <property type="entry name" value="DsbD_TM"/>
    <property type="match status" value="1"/>
</dbReference>
<feature type="transmembrane region" description="Helical" evidence="6">
    <location>
        <begin position="162"/>
        <end position="185"/>
    </location>
</feature>
<feature type="transmembrane region" description="Helical" evidence="6">
    <location>
        <begin position="254"/>
        <end position="271"/>
    </location>
</feature>
<keyword evidence="2 6" id="KW-0812">Transmembrane</keyword>
<dbReference type="Pfam" id="PF13899">
    <property type="entry name" value="Thioredoxin_7"/>
    <property type="match status" value="1"/>
</dbReference>
<comment type="caution">
    <text evidence="8">The sequence shown here is derived from an EMBL/GenBank/DDBJ whole genome shotgun (WGS) entry which is preliminary data.</text>
</comment>
<proteinExistence type="predicted"/>
<feature type="transmembrane region" description="Helical" evidence="6">
    <location>
        <begin position="6"/>
        <end position="29"/>
    </location>
</feature>
<dbReference type="GO" id="GO:0015035">
    <property type="term" value="F:protein-disulfide reductase activity"/>
    <property type="evidence" value="ECO:0007669"/>
    <property type="project" value="TreeGrafter"/>
</dbReference>
<feature type="domain" description="Cytochrome C biogenesis protein transmembrane" evidence="7">
    <location>
        <begin position="7"/>
        <end position="218"/>
    </location>
</feature>
<protein>
    <recommendedName>
        <fullName evidence="7">Cytochrome C biogenesis protein transmembrane domain-containing protein</fullName>
    </recommendedName>
</protein>
<evidence type="ECO:0000256" key="2">
    <source>
        <dbReference type="ARBA" id="ARBA00022692"/>
    </source>
</evidence>
<keyword evidence="9" id="KW-1185">Reference proteome</keyword>
<dbReference type="InterPro" id="IPR036249">
    <property type="entry name" value="Thioredoxin-like_sf"/>
</dbReference>
<name>A0A8J3HWQ2_9RICK</name>
<dbReference type="GO" id="GO:0045454">
    <property type="term" value="P:cell redox homeostasis"/>
    <property type="evidence" value="ECO:0007669"/>
    <property type="project" value="TreeGrafter"/>
</dbReference>
<evidence type="ECO:0000313" key="9">
    <source>
        <dbReference type="Proteomes" id="UP000637906"/>
    </source>
</evidence>
<evidence type="ECO:0000256" key="3">
    <source>
        <dbReference type="ARBA" id="ARBA00022748"/>
    </source>
</evidence>
<keyword evidence="4 6" id="KW-1133">Transmembrane helix</keyword>
<feature type="transmembrane region" description="Helical" evidence="6">
    <location>
        <begin position="228"/>
        <end position="247"/>
    </location>
</feature>
<gene>
    <name evidence="8" type="ORF">sL5_00040</name>
</gene>
<dbReference type="PANTHER" id="PTHR32234">
    <property type="entry name" value="THIOL:DISULFIDE INTERCHANGE PROTEIN DSBD"/>
    <property type="match status" value="1"/>
</dbReference>
<dbReference type="SUPFAM" id="SSF52833">
    <property type="entry name" value="Thioredoxin-like"/>
    <property type="match status" value="1"/>
</dbReference>
<evidence type="ECO:0000256" key="5">
    <source>
        <dbReference type="ARBA" id="ARBA00023136"/>
    </source>
</evidence>
<dbReference type="GO" id="GO:0016020">
    <property type="term" value="C:membrane"/>
    <property type="evidence" value="ECO:0007669"/>
    <property type="project" value="UniProtKB-SubCell"/>
</dbReference>
<comment type="subcellular location">
    <subcellularLocation>
        <location evidence="1">Membrane</location>
        <topology evidence="1">Multi-pass membrane protein</topology>
    </subcellularLocation>
</comment>
<dbReference type="Gene3D" id="3.40.30.10">
    <property type="entry name" value="Glutaredoxin"/>
    <property type="match status" value="1"/>
</dbReference>
<feature type="transmembrane region" description="Helical" evidence="6">
    <location>
        <begin position="205"/>
        <end position="222"/>
    </location>
</feature>
<keyword evidence="5 6" id="KW-0472">Membrane</keyword>
<dbReference type="PANTHER" id="PTHR32234:SF3">
    <property type="entry name" value="SUPPRESSION OF COPPER SENSITIVITY PROTEIN"/>
    <property type="match status" value="1"/>
</dbReference>
<reference evidence="8 9" key="1">
    <citation type="journal article" date="2021" name="Microb. Ecol.">
        <title>Candidatus Mesenet longicola: Novel Endosymbionts of Brontispa longissima that Induce Cytoplasmic Incompatibility.</title>
        <authorList>
            <person name="Takano S."/>
            <person name="Gotoh Y."/>
            <person name="Hayashi T."/>
        </authorList>
    </citation>
    <scope>NUCLEOTIDE SEQUENCE [LARGE SCALE GENOMIC DNA]</scope>
    <source>
        <strain evidence="8">L5</strain>
    </source>
</reference>
<evidence type="ECO:0000256" key="6">
    <source>
        <dbReference type="SAM" id="Phobius"/>
    </source>
</evidence>
<feature type="transmembrane region" description="Helical" evidence="6">
    <location>
        <begin position="126"/>
        <end position="150"/>
    </location>
</feature>
<feature type="transmembrane region" description="Helical" evidence="6">
    <location>
        <begin position="90"/>
        <end position="114"/>
    </location>
</feature>
<dbReference type="Proteomes" id="UP000637906">
    <property type="component" value="Unassembled WGS sequence"/>
</dbReference>